<dbReference type="PANTHER" id="PTHR32021">
    <property type="entry name" value="CASP-LIKE PROTEIN 5B3"/>
    <property type="match status" value="1"/>
</dbReference>
<name>A0A1D1Y4V0_9ARAE</name>
<comment type="subunit">
    <text evidence="3 8">Homodimer and heterodimers.</text>
</comment>
<dbReference type="Pfam" id="PF04535">
    <property type="entry name" value="CASP_dom"/>
    <property type="match status" value="1"/>
</dbReference>
<feature type="signal peptide" evidence="9">
    <location>
        <begin position="1"/>
        <end position="18"/>
    </location>
</feature>
<keyword evidence="5 8" id="KW-0812">Transmembrane</keyword>
<evidence type="ECO:0000256" key="6">
    <source>
        <dbReference type="ARBA" id="ARBA00022989"/>
    </source>
</evidence>
<feature type="non-terminal residue" evidence="11">
    <location>
        <position position="1"/>
    </location>
</feature>
<feature type="transmembrane region" description="Helical" evidence="8">
    <location>
        <begin position="161"/>
        <end position="182"/>
    </location>
</feature>
<gene>
    <name evidence="11" type="primary">At5g02060_0</name>
    <name evidence="11" type="ORF">g.118666</name>
</gene>
<dbReference type="AlphaFoldDB" id="A0A1D1Y4V0"/>
<sequence length="188" mass="19813">GIVSGTLVLGLNLGVGSGEPISNPGCFGGGGAIVVSAHGAWLVRELRNGDSCGDSADGAVLEETGDLSLRRKKGFFYSLGVGEMKSLVGSPGTVSGLMLRLGQCLFAAASIGVMVSSNGFSNYTAFCYLIASMGLQVLWSMGLACLDVYALRIKRDLHKPVFNLSLWCIVLSIEPQVLLFRFKEKSTQ</sequence>
<comment type="subcellular location">
    <subcellularLocation>
        <location evidence="1 8">Cell membrane</location>
        <topology evidence="1 8">Multi-pass membrane protein</topology>
    </subcellularLocation>
</comment>
<organism evidence="11">
    <name type="scientific">Anthurium amnicola</name>
    <dbReference type="NCBI Taxonomy" id="1678845"/>
    <lineage>
        <taxon>Eukaryota</taxon>
        <taxon>Viridiplantae</taxon>
        <taxon>Streptophyta</taxon>
        <taxon>Embryophyta</taxon>
        <taxon>Tracheophyta</taxon>
        <taxon>Spermatophyta</taxon>
        <taxon>Magnoliopsida</taxon>
        <taxon>Liliopsida</taxon>
        <taxon>Araceae</taxon>
        <taxon>Pothoideae</taxon>
        <taxon>Potheae</taxon>
        <taxon>Anthurium</taxon>
    </lineage>
</organism>
<comment type="caution">
    <text evidence="8">Lacks conserved residue(s) required for the propagation of feature annotation.</text>
</comment>
<feature type="transmembrane region" description="Helical" evidence="8">
    <location>
        <begin position="123"/>
        <end position="149"/>
    </location>
</feature>
<evidence type="ECO:0000256" key="8">
    <source>
        <dbReference type="RuleBase" id="RU361233"/>
    </source>
</evidence>
<keyword evidence="9" id="KW-0732">Signal</keyword>
<dbReference type="InterPro" id="IPR045009">
    <property type="entry name" value="CASPL-5"/>
</dbReference>
<evidence type="ECO:0000256" key="3">
    <source>
        <dbReference type="ARBA" id="ARBA00011489"/>
    </source>
</evidence>
<protein>
    <recommendedName>
        <fullName evidence="8">CASP-like protein</fullName>
    </recommendedName>
</protein>
<feature type="chain" id="PRO_5008899938" description="CASP-like protein" evidence="9">
    <location>
        <begin position="19"/>
        <end position="188"/>
    </location>
</feature>
<reference evidence="11" key="1">
    <citation type="submission" date="2015-07" db="EMBL/GenBank/DDBJ databases">
        <title>Transcriptome Assembly of Anthurium amnicola.</title>
        <authorList>
            <person name="Suzuki J."/>
        </authorList>
    </citation>
    <scope>NUCLEOTIDE SEQUENCE</scope>
</reference>
<dbReference type="GO" id="GO:0005886">
    <property type="term" value="C:plasma membrane"/>
    <property type="evidence" value="ECO:0007669"/>
    <property type="project" value="UniProtKB-SubCell"/>
</dbReference>
<keyword evidence="6 8" id="KW-1133">Transmembrane helix</keyword>
<feature type="transmembrane region" description="Helical" evidence="8">
    <location>
        <begin position="97"/>
        <end position="117"/>
    </location>
</feature>
<evidence type="ECO:0000256" key="7">
    <source>
        <dbReference type="ARBA" id="ARBA00023136"/>
    </source>
</evidence>
<dbReference type="PANTHER" id="PTHR32021:SF0">
    <property type="entry name" value="CASP-LIKE PROTEIN 5B2"/>
    <property type="match status" value="1"/>
</dbReference>
<keyword evidence="4 8" id="KW-1003">Cell membrane</keyword>
<proteinExistence type="inferred from homology"/>
<evidence type="ECO:0000256" key="4">
    <source>
        <dbReference type="ARBA" id="ARBA00022475"/>
    </source>
</evidence>
<dbReference type="InterPro" id="IPR006702">
    <property type="entry name" value="CASP_dom"/>
</dbReference>
<feature type="domain" description="Casparian strip membrane protein" evidence="10">
    <location>
        <begin position="90"/>
        <end position="162"/>
    </location>
</feature>
<accession>A0A1D1Y4V0</accession>
<keyword evidence="7 8" id="KW-0472">Membrane</keyword>
<evidence type="ECO:0000313" key="11">
    <source>
        <dbReference type="EMBL" id="JAT49679.1"/>
    </source>
</evidence>
<comment type="similarity">
    <text evidence="2 8">Belongs to the Casparian strip membrane proteins (CASP) family.</text>
</comment>
<evidence type="ECO:0000259" key="10">
    <source>
        <dbReference type="Pfam" id="PF04535"/>
    </source>
</evidence>
<dbReference type="EMBL" id="GDJX01018257">
    <property type="protein sequence ID" value="JAT49679.1"/>
    <property type="molecule type" value="Transcribed_RNA"/>
</dbReference>
<evidence type="ECO:0000256" key="9">
    <source>
        <dbReference type="SAM" id="SignalP"/>
    </source>
</evidence>
<evidence type="ECO:0000256" key="2">
    <source>
        <dbReference type="ARBA" id="ARBA00007651"/>
    </source>
</evidence>
<evidence type="ECO:0000256" key="5">
    <source>
        <dbReference type="ARBA" id="ARBA00022692"/>
    </source>
</evidence>
<evidence type="ECO:0000256" key="1">
    <source>
        <dbReference type="ARBA" id="ARBA00004651"/>
    </source>
</evidence>